<comment type="caution">
    <text evidence="1">The sequence shown here is derived from an EMBL/GenBank/DDBJ whole genome shotgun (WGS) entry which is preliminary data.</text>
</comment>
<dbReference type="Proteomes" id="UP001054821">
    <property type="component" value="Chromosome 6"/>
</dbReference>
<evidence type="ECO:0000313" key="1">
    <source>
        <dbReference type="EMBL" id="KAI5322879.1"/>
    </source>
</evidence>
<reference evidence="1 2" key="1">
    <citation type="journal article" date="2022" name="G3 (Bethesda)">
        <title>Whole-genome sequence and methylome profiling of the almond [Prunus dulcis (Mill.) D.A. Webb] cultivar 'Nonpareil'.</title>
        <authorList>
            <person name="D'Amico-Willman K.M."/>
            <person name="Ouma W.Z."/>
            <person name="Meulia T."/>
            <person name="Sideli G.M."/>
            <person name="Gradziel T.M."/>
            <person name="Fresnedo-Ramirez J."/>
        </authorList>
    </citation>
    <scope>NUCLEOTIDE SEQUENCE [LARGE SCALE GENOMIC DNA]</scope>
    <source>
        <strain evidence="1">Clone GOH B32 T37-40</strain>
    </source>
</reference>
<accession>A0AAD4VEK7</accession>
<evidence type="ECO:0000313" key="2">
    <source>
        <dbReference type="Proteomes" id="UP001054821"/>
    </source>
</evidence>
<protein>
    <submittedName>
        <fullName evidence="1">Uncharacterized protein</fullName>
    </submittedName>
</protein>
<gene>
    <name evidence="1" type="ORF">L3X38_031951</name>
</gene>
<sequence>MYLFQDWAVVDGDFMMGGSTMCRSRAMMVDLGSRIETERVVAARPCNLSVRLHGDARLGTVKRHGGMCLKSALGHEAEMRSSRSAQGLDNSYSAGILGRGLGSRKCNIPH</sequence>
<organism evidence="1 2">
    <name type="scientific">Prunus dulcis</name>
    <name type="common">Almond</name>
    <name type="synonym">Amygdalus dulcis</name>
    <dbReference type="NCBI Taxonomy" id="3755"/>
    <lineage>
        <taxon>Eukaryota</taxon>
        <taxon>Viridiplantae</taxon>
        <taxon>Streptophyta</taxon>
        <taxon>Embryophyta</taxon>
        <taxon>Tracheophyta</taxon>
        <taxon>Spermatophyta</taxon>
        <taxon>Magnoliopsida</taxon>
        <taxon>eudicotyledons</taxon>
        <taxon>Gunneridae</taxon>
        <taxon>Pentapetalae</taxon>
        <taxon>rosids</taxon>
        <taxon>fabids</taxon>
        <taxon>Rosales</taxon>
        <taxon>Rosaceae</taxon>
        <taxon>Amygdaloideae</taxon>
        <taxon>Amygdaleae</taxon>
        <taxon>Prunus</taxon>
    </lineage>
</organism>
<dbReference type="AlphaFoldDB" id="A0AAD4VEK7"/>
<proteinExistence type="predicted"/>
<dbReference type="EMBL" id="JAJFAZ020000006">
    <property type="protein sequence ID" value="KAI5322879.1"/>
    <property type="molecule type" value="Genomic_DNA"/>
</dbReference>
<keyword evidence="2" id="KW-1185">Reference proteome</keyword>
<name>A0AAD4VEK7_PRUDU</name>